<dbReference type="InterPro" id="IPR034660">
    <property type="entry name" value="DinB/YfiT-like"/>
</dbReference>
<comment type="caution">
    <text evidence="3">The sequence shown here is derived from an EMBL/GenBank/DDBJ whole genome shotgun (WGS) entry which is preliminary data.</text>
</comment>
<evidence type="ECO:0000313" key="3">
    <source>
        <dbReference type="EMBL" id="GGJ72015.1"/>
    </source>
</evidence>
<organism evidence="3 4">
    <name type="scientific">Virgibacillus kapii</name>
    <dbReference type="NCBI Taxonomy" id="1638645"/>
    <lineage>
        <taxon>Bacteria</taxon>
        <taxon>Bacillati</taxon>
        <taxon>Bacillota</taxon>
        <taxon>Bacilli</taxon>
        <taxon>Bacillales</taxon>
        <taxon>Bacillaceae</taxon>
        <taxon>Virgibacillus</taxon>
    </lineage>
</organism>
<keyword evidence="4" id="KW-1185">Reference proteome</keyword>
<comment type="similarity">
    <text evidence="1">Belongs to the DinB family.</text>
</comment>
<dbReference type="PANTHER" id="PTHR37302:SF3">
    <property type="entry name" value="DAMAGE-INDUCIBLE PROTEIN DINB"/>
    <property type="match status" value="1"/>
</dbReference>
<dbReference type="Gene3D" id="1.20.120.450">
    <property type="entry name" value="dinb family like domain"/>
    <property type="match status" value="1"/>
</dbReference>
<keyword evidence="2" id="KW-0479">Metal-binding</keyword>
<dbReference type="SUPFAM" id="SSF109854">
    <property type="entry name" value="DinB/YfiT-like putative metalloenzymes"/>
    <property type="match status" value="1"/>
</dbReference>
<reference evidence="4" key="1">
    <citation type="journal article" date="2019" name="Int. J. Syst. Evol. Microbiol.">
        <title>The Global Catalogue of Microorganisms (GCM) 10K type strain sequencing project: providing services to taxonomists for standard genome sequencing and annotation.</title>
        <authorList>
            <consortium name="The Broad Institute Genomics Platform"/>
            <consortium name="The Broad Institute Genome Sequencing Center for Infectious Disease"/>
            <person name="Wu L."/>
            <person name="Ma J."/>
        </authorList>
    </citation>
    <scope>NUCLEOTIDE SEQUENCE [LARGE SCALE GENOMIC DNA]</scope>
    <source>
        <strain evidence="4">JCM 30071</strain>
    </source>
</reference>
<accession>A0ABQ2DTN4</accession>
<dbReference type="InterPro" id="IPR007837">
    <property type="entry name" value="DinB"/>
</dbReference>
<dbReference type="Pfam" id="PF05163">
    <property type="entry name" value="DinB"/>
    <property type="match status" value="1"/>
</dbReference>
<name>A0ABQ2DTN4_9BACI</name>
<evidence type="ECO:0000256" key="2">
    <source>
        <dbReference type="ARBA" id="ARBA00022723"/>
    </source>
</evidence>
<gene>
    <name evidence="3" type="ORF">GCM10007111_36970</name>
</gene>
<evidence type="ECO:0000256" key="1">
    <source>
        <dbReference type="ARBA" id="ARBA00008635"/>
    </source>
</evidence>
<sequence>MKKLFEYNWQVRKEWLTWCESLSEQELLKRRVGGIGNILHTLLHIVDVEYSWIALLQGKPEPIEPSLLDYASLDKVKQLSDHYHPEVNHFVENWTSDLEWVLLEDVNAKGEQEIFYYGEVMRHVIAHEIHHIGQLSVWSREIERKPITANFIRRGLFDK</sequence>
<evidence type="ECO:0000313" key="4">
    <source>
        <dbReference type="Proteomes" id="UP000634435"/>
    </source>
</evidence>
<dbReference type="RefSeq" id="WP_188943958.1">
    <property type="nucleotide sequence ID" value="NZ_BMPN01000007.1"/>
</dbReference>
<protein>
    <submittedName>
        <fullName evidence="3">DNA damage-inducible protein DinB</fullName>
    </submittedName>
</protein>
<proteinExistence type="inferred from homology"/>
<dbReference type="Proteomes" id="UP000634435">
    <property type="component" value="Unassembled WGS sequence"/>
</dbReference>
<dbReference type="EMBL" id="BMPN01000007">
    <property type="protein sequence ID" value="GGJ72015.1"/>
    <property type="molecule type" value="Genomic_DNA"/>
</dbReference>
<dbReference type="PANTHER" id="PTHR37302">
    <property type="entry name" value="SLR1116 PROTEIN"/>
    <property type="match status" value="1"/>
</dbReference>